<feature type="compositionally biased region" description="Pro residues" evidence="1">
    <location>
        <begin position="831"/>
        <end position="840"/>
    </location>
</feature>
<gene>
    <name evidence="2" type="ORF">GLAREA_00020</name>
</gene>
<keyword evidence="3" id="KW-1185">Reference proteome</keyword>
<name>S3CQZ7_GLAL2</name>
<feature type="compositionally biased region" description="Basic residues" evidence="1">
    <location>
        <begin position="454"/>
        <end position="473"/>
    </location>
</feature>
<feature type="compositionally biased region" description="Basic and acidic residues" evidence="1">
    <location>
        <begin position="630"/>
        <end position="651"/>
    </location>
</feature>
<feature type="region of interest" description="Disordered" evidence="1">
    <location>
        <begin position="341"/>
        <end position="383"/>
    </location>
</feature>
<dbReference type="RefSeq" id="XP_008082971.1">
    <property type="nucleotide sequence ID" value="XM_008084780.1"/>
</dbReference>
<dbReference type="OMA" id="RTIDNIH"/>
<evidence type="ECO:0000313" key="3">
    <source>
        <dbReference type="Proteomes" id="UP000016922"/>
    </source>
</evidence>
<dbReference type="HOGENOM" id="CLU_313095_0_0_1"/>
<feature type="region of interest" description="Disordered" evidence="1">
    <location>
        <begin position="79"/>
        <end position="213"/>
    </location>
</feature>
<feature type="compositionally biased region" description="Polar residues" evidence="1">
    <location>
        <begin position="482"/>
        <end position="493"/>
    </location>
</feature>
<organism evidence="2 3">
    <name type="scientific">Glarea lozoyensis (strain ATCC 20868 / MF5171)</name>
    <dbReference type="NCBI Taxonomy" id="1116229"/>
    <lineage>
        <taxon>Eukaryota</taxon>
        <taxon>Fungi</taxon>
        <taxon>Dikarya</taxon>
        <taxon>Ascomycota</taxon>
        <taxon>Pezizomycotina</taxon>
        <taxon>Leotiomycetes</taxon>
        <taxon>Helotiales</taxon>
        <taxon>Helotiaceae</taxon>
        <taxon>Glarea</taxon>
    </lineage>
</organism>
<proteinExistence type="predicted"/>
<feature type="compositionally biased region" description="Low complexity" evidence="1">
    <location>
        <begin position="347"/>
        <end position="366"/>
    </location>
</feature>
<sequence length="936" mass="103462">MSSNLSSPSSLSVTPLDFQPAVLQTPPYAHNASPSGSSRDGDPPPTPQDDLYLQNATGLNRLEVISPRPVANHQLKFSHSLLQTPPGTKPQRQDGYFTARAGSSPRSTQKQTSPASDDLNKSTNGRLSPILSSGGSSCHSCDSGNSPVDPQRLSPPPMSNHDSCPPYKPRSRSSVSLTMMPRLNRSRTMPLPGSLENIEDEGERRRHRHRRHRARERLKQIKAFMAGSTISRSSQNSYDAWRKEIESSTFFDQKTASKPRRWSSFHLKRIDKQSLPMISEVLTTGTAALADAKVKKEEVAISLETDRKLSLTIVDDLVGTIRQMMTMRKVISTRVEPLEPPASITLRRASTPQTTTSSRSSVDRSTPLSNIECKDKDKAGVKHNCPGSLYQRRASGTYLITNEDIEAITKLVDKQIQRRKSVDPTAHTGPPIITTSTPAGSTIETSHDDFTTPKKTHQRRRSSWSRRKSVRKPKGTEDYLQTGYSARTSQASPRHSLHQVMFTHDSSGNSDDEMPAQFDFLHKGFSPPKTPTERSRNNSQKSMHEVIWKPPNSQAGSPLRNCKLPETSYFTSEPVTPLPTPAAASKEQEIENYLEAVTRTPSFFPGLQEWPPTAASTLVPALGDSSILETKKSPLEKLNKSDSEPARDPLRSAKQKKQSAMDARRRPRLTVSETRLSELADVISFPPLPPRKTTNDWHTPLPAIEMAPKPHGKHLYDLGLDIHCGHSGVSSTALTPRQLSYARYIQQETEEAPRKIIRSETLPLIEFKGAIQIQPKAPSRTSVSPEIGHSIDTCPANRKTSSADVMRCVTTVDNARKSQKTSTWIKVRPPSVCPSPQPPTPTELRCDLKIEIPSNHTSKADSFSPESVDRKAARLAIIQQKMPQTPEVDRVGIYGRFTGTGSRNSGGLRVCPGACEVAECHHCSVDTRDPSVDWIS</sequence>
<feature type="compositionally biased region" description="Low complexity" evidence="1">
    <location>
        <begin position="1"/>
        <end position="12"/>
    </location>
</feature>
<feature type="compositionally biased region" description="Polar residues" evidence="1">
    <location>
        <begin position="104"/>
        <end position="126"/>
    </location>
</feature>
<dbReference type="Proteomes" id="UP000016922">
    <property type="component" value="Unassembled WGS sequence"/>
</dbReference>
<feature type="region of interest" description="Disordered" evidence="1">
    <location>
        <begin position="1"/>
        <end position="52"/>
    </location>
</feature>
<accession>S3CQZ7</accession>
<feature type="region of interest" description="Disordered" evidence="1">
    <location>
        <begin position="419"/>
        <end position="494"/>
    </location>
</feature>
<feature type="compositionally biased region" description="Low complexity" evidence="1">
    <location>
        <begin position="132"/>
        <end position="146"/>
    </location>
</feature>
<protein>
    <submittedName>
        <fullName evidence="2">Uncharacterized protein</fullName>
    </submittedName>
</protein>
<dbReference type="GeneID" id="19459080"/>
<feature type="region of interest" description="Disordered" evidence="1">
    <location>
        <begin position="630"/>
        <end position="670"/>
    </location>
</feature>
<dbReference type="EMBL" id="KE145367">
    <property type="protein sequence ID" value="EPE28862.1"/>
    <property type="molecule type" value="Genomic_DNA"/>
</dbReference>
<dbReference type="OrthoDB" id="3518224at2759"/>
<feature type="region of interest" description="Disordered" evidence="1">
    <location>
        <begin position="820"/>
        <end position="840"/>
    </location>
</feature>
<evidence type="ECO:0000256" key="1">
    <source>
        <dbReference type="SAM" id="MobiDB-lite"/>
    </source>
</evidence>
<reference evidence="2 3" key="1">
    <citation type="journal article" date="2013" name="BMC Genomics">
        <title>Genomics-driven discovery of the pneumocandin biosynthetic gene cluster in the fungus Glarea lozoyensis.</title>
        <authorList>
            <person name="Chen L."/>
            <person name="Yue Q."/>
            <person name="Zhang X."/>
            <person name="Xiang M."/>
            <person name="Wang C."/>
            <person name="Li S."/>
            <person name="Che Y."/>
            <person name="Ortiz-Lopez F.J."/>
            <person name="Bills G.F."/>
            <person name="Liu X."/>
            <person name="An Z."/>
        </authorList>
    </citation>
    <scope>NUCLEOTIDE SEQUENCE [LARGE SCALE GENOMIC DNA]</scope>
    <source>
        <strain evidence="3">ATCC 20868 / MF5171</strain>
    </source>
</reference>
<dbReference type="KEGG" id="glz:GLAREA_00020"/>
<evidence type="ECO:0000313" key="2">
    <source>
        <dbReference type="EMBL" id="EPE28862.1"/>
    </source>
</evidence>
<dbReference type="AlphaFoldDB" id="S3CQZ7"/>
<feature type="compositionally biased region" description="Polar residues" evidence="1">
    <location>
        <begin position="433"/>
        <end position="444"/>
    </location>
</feature>